<keyword evidence="3" id="KW-1185">Reference proteome</keyword>
<dbReference type="Proteomes" id="UP001595528">
    <property type="component" value="Unassembled WGS sequence"/>
</dbReference>
<organism evidence="2 3">
    <name type="scientific">Marinibaculum pumilum</name>
    <dbReference type="NCBI Taxonomy" id="1766165"/>
    <lineage>
        <taxon>Bacteria</taxon>
        <taxon>Pseudomonadati</taxon>
        <taxon>Pseudomonadota</taxon>
        <taxon>Alphaproteobacteria</taxon>
        <taxon>Rhodospirillales</taxon>
        <taxon>Rhodospirillaceae</taxon>
        <taxon>Marinibaculum</taxon>
    </lineage>
</organism>
<protein>
    <submittedName>
        <fullName evidence="2">Uncharacterized protein</fullName>
    </submittedName>
</protein>
<proteinExistence type="predicted"/>
<accession>A0ABV7L3M7</accession>
<reference evidence="3" key="1">
    <citation type="journal article" date="2019" name="Int. J. Syst. Evol. Microbiol.">
        <title>The Global Catalogue of Microorganisms (GCM) 10K type strain sequencing project: providing services to taxonomists for standard genome sequencing and annotation.</title>
        <authorList>
            <consortium name="The Broad Institute Genomics Platform"/>
            <consortium name="The Broad Institute Genome Sequencing Center for Infectious Disease"/>
            <person name="Wu L."/>
            <person name="Ma J."/>
        </authorList>
    </citation>
    <scope>NUCLEOTIDE SEQUENCE [LARGE SCALE GENOMIC DNA]</scope>
    <source>
        <strain evidence="3">KCTC 42964</strain>
    </source>
</reference>
<dbReference type="RefSeq" id="WP_379902809.1">
    <property type="nucleotide sequence ID" value="NZ_JBHRTR010000029.1"/>
</dbReference>
<feature type="signal peptide" evidence="1">
    <location>
        <begin position="1"/>
        <end position="20"/>
    </location>
</feature>
<feature type="chain" id="PRO_5045376806" evidence="1">
    <location>
        <begin position="21"/>
        <end position="427"/>
    </location>
</feature>
<comment type="caution">
    <text evidence="2">The sequence shown here is derived from an EMBL/GenBank/DDBJ whole genome shotgun (WGS) entry which is preliminary data.</text>
</comment>
<evidence type="ECO:0000256" key="1">
    <source>
        <dbReference type="SAM" id="SignalP"/>
    </source>
</evidence>
<evidence type="ECO:0000313" key="2">
    <source>
        <dbReference type="EMBL" id="MFC3229029.1"/>
    </source>
</evidence>
<sequence length="427" mass="44824">MHLLLGPMTLFCLALHPAAAGDTGAADRRVLESHCALPCEWRALDLVTGHGGVQGIATGGGLVLAAGNAFSDEKPAFVAALNADGHIAWRFSGGHKRGAVSAKLFGVAADGEGGAIAVGEDPLLQRKDSSNSPVPRAAWLLRLDPQGALLWQLHLRPGMHFPAAAGQERVGNGRFVDVAGDGAGGFVVLGYWQEADRIRPWVLRLAGDGRVLWEHLFEGSGWNYPQAIAVDEAGVAVTGRDSPPAALADLWLARLSLDGALLWQRLYGGPDADAGSAVFLAGDGRTAVFGSTGGFRHRSENAARGWSFMVDPNGTVEEEWVAPPEGPQSLSAIGGQEAGRLMALDPVLPLRAELVLMAPARQILARAPLDFPELDPRYSKIQGMAVDAAAQRVYLAIDARLPRATGSGFPVPMVVAYAIPGLFGTGQ</sequence>
<dbReference type="PANTHER" id="PTHR42754:SF1">
    <property type="entry name" value="LIPOPROTEIN"/>
    <property type="match status" value="1"/>
</dbReference>
<gene>
    <name evidence="2" type="ORF">ACFOGJ_17420</name>
</gene>
<dbReference type="EMBL" id="JBHRTR010000029">
    <property type="protein sequence ID" value="MFC3229029.1"/>
    <property type="molecule type" value="Genomic_DNA"/>
</dbReference>
<evidence type="ECO:0000313" key="3">
    <source>
        <dbReference type="Proteomes" id="UP001595528"/>
    </source>
</evidence>
<keyword evidence="1" id="KW-0732">Signal</keyword>
<name>A0ABV7L3M7_9PROT</name>
<dbReference type="PANTHER" id="PTHR42754">
    <property type="entry name" value="ENDOGLUCANASE"/>
    <property type="match status" value="1"/>
</dbReference>